<evidence type="ECO:0000256" key="4">
    <source>
        <dbReference type="ARBA" id="ARBA00023125"/>
    </source>
</evidence>
<name>A0A365PES4_9ACTN</name>
<keyword evidence="3" id="KW-0731">Sigma factor</keyword>
<dbReference type="Gene3D" id="1.10.1740.10">
    <property type="match status" value="1"/>
</dbReference>
<evidence type="ECO:0000256" key="3">
    <source>
        <dbReference type="ARBA" id="ARBA00023082"/>
    </source>
</evidence>
<dbReference type="SUPFAM" id="SSF88659">
    <property type="entry name" value="Sigma3 and sigma4 domains of RNA polymerase sigma factors"/>
    <property type="match status" value="1"/>
</dbReference>
<evidence type="ECO:0000259" key="7">
    <source>
        <dbReference type="Pfam" id="PF04542"/>
    </source>
</evidence>
<dbReference type="InterPro" id="IPR013325">
    <property type="entry name" value="RNA_pol_sigma_r2"/>
</dbReference>
<feature type="region of interest" description="Disordered" evidence="6">
    <location>
        <begin position="1"/>
        <end position="45"/>
    </location>
</feature>
<dbReference type="GO" id="GO:0016987">
    <property type="term" value="F:sigma factor activity"/>
    <property type="evidence" value="ECO:0007669"/>
    <property type="project" value="UniProtKB-KW"/>
</dbReference>
<dbReference type="EMBL" id="QNTT01000001">
    <property type="protein sequence ID" value="RBA41071.1"/>
    <property type="molecule type" value="Genomic_DNA"/>
</dbReference>
<evidence type="ECO:0000256" key="2">
    <source>
        <dbReference type="ARBA" id="ARBA00023015"/>
    </source>
</evidence>
<dbReference type="InterPro" id="IPR013249">
    <property type="entry name" value="RNA_pol_sigma70_r4_t2"/>
</dbReference>
<evidence type="ECO:0000256" key="6">
    <source>
        <dbReference type="SAM" id="MobiDB-lite"/>
    </source>
</evidence>
<dbReference type="GO" id="GO:0006352">
    <property type="term" value="P:DNA-templated transcription initiation"/>
    <property type="evidence" value="ECO:0007669"/>
    <property type="project" value="InterPro"/>
</dbReference>
<protein>
    <submittedName>
        <fullName evidence="10">RNA polymerase sigma factor</fullName>
    </submittedName>
</protein>
<dbReference type="Proteomes" id="UP000252187">
    <property type="component" value="Unassembled WGS sequence"/>
</dbReference>
<evidence type="ECO:0000259" key="9">
    <source>
        <dbReference type="Pfam" id="PF20239"/>
    </source>
</evidence>
<reference evidence="10 11" key="1">
    <citation type="submission" date="2018-06" db="EMBL/GenBank/DDBJ databases">
        <title>Whole genome sequencing of four bacterial strains from South Shetland trench revealing bio-synthetic gene clusters.</title>
        <authorList>
            <person name="Abdel-Mageed W.M."/>
            <person name="Lehri B."/>
            <person name="Jarmusch S.A."/>
            <person name="Miranda K."/>
            <person name="Goodfellow M."/>
            <person name="Jaspars M."/>
            <person name="Karlyshev A.V."/>
        </authorList>
    </citation>
    <scope>NUCLEOTIDE SEQUENCE [LARGE SCALE GENOMIC DNA]</scope>
    <source>
        <strain evidence="10 11">SST1</strain>
    </source>
</reference>
<dbReference type="Gene3D" id="1.10.10.10">
    <property type="entry name" value="Winged helix-like DNA-binding domain superfamily/Winged helix DNA-binding domain"/>
    <property type="match status" value="1"/>
</dbReference>
<dbReference type="SUPFAM" id="SSF88946">
    <property type="entry name" value="Sigma2 domain of RNA polymerase sigma factors"/>
    <property type="match status" value="1"/>
</dbReference>
<keyword evidence="4" id="KW-0238">DNA-binding</keyword>
<gene>
    <name evidence="10" type="ORF">DQ226_00725</name>
</gene>
<dbReference type="Pfam" id="PF20239">
    <property type="entry name" value="DUF6596"/>
    <property type="match status" value="1"/>
</dbReference>
<feature type="domain" description="RNA polymerase sigma factor 70 region 4 type 2" evidence="8">
    <location>
        <begin position="167"/>
        <end position="215"/>
    </location>
</feature>
<dbReference type="GO" id="GO:0003677">
    <property type="term" value="F:DNA binding"/>
    <property type="evidence" value="ECO:0007669"/>
    <property type="project" value="UniProtKB-KW"/>
</dbReference>
<dbReference type="InterPro" id="IPR014284">
    <property type="entry name" value="RNA_pol_sigma-70_dom"/>
</dbReference>
<dbReference type="InterPro" id="IPR036388">
    <property type="entry name" value="WH-like_DNA-bd_sf"/>
</dbReference>
<proteinExistence type="inferred from homology"/>
<evidence type="ECO:0000256" key="5">
    <source>
        <dbReference type="ARBA" id="ARBA00023163"/>
    </source>
</evidence>
<dbReference type="Pfam" id="PF08281">
    <property type="entry name" value="Sigma70_r4_2"/>
    <property type="match status" value="1"/>
</dbReference>
<dbReference type="PANTHER" id="PTHR47756:SF2">
    <property type="entry name" value="BLL6612 PROTEIN"/>
    <property type="match status" value="1"/>
</dbReference>
<sequence>MVAGSRSGPSQSTDGRRAPVTEGPGDAVGTERGAPGDRRPGECESAAPGLAVRDVLGALRREDRSRLLAALVARFGDLDLAEDATQDAFAAALEKWPVTGVPDKPLAWLMTTAARKAIDRLRRQRALTERLARLHVEQEHRVARAVEVSPADPDEIPDERLELFFACCHPTLRVEEQVVLTLRYLAGLTTAEIAQAFLVPVPTMQQRLVRAKRRMRVTRIPVRVPGSAELPDRLSAVLAAIYLVFSEGYAATEGANHLRTDLTQEAIRLARIVHRLMPTQPEVTGLLALMVLIEARAPARTGRDGMPVPLPDQDRRTWDRLLLEEGLSLAQQAAAGGPGPYSVQGAIAAVHAEAPDFASTDWRQIVALYDVLVILAPGPVVRMARAVAIGRRDGPEAGIAHLDELSADPALAEHHPFHEARAVTLELLGRPEEARRAWARAHALARNEAERDYLLQRWWDA</sequence>
<keyword evidence="5" id="KW-0804">Transcription</keyword>
<organism evidence="10 11">
    <name type="scientific">Dietzia maris</name>
    <dbReference type="NCBI Taxonomy" id="37915"/>
    <lineage>
        <taxon>Bacteria</taxon>
        <taxon>Bacillati</taxon>
        <taxon>Actinomycetota</taxon>
        <taxon>Actinomycetes</taxon>
        <taxon>Mycobacteriales</taxon>
        <taxon>Dietziaceae</taxon>
        <taxon>Dietzia</taxon>
    </lineage>
</organism>
<comment type="similarity">
    <text evidence="1">Belongs to the sigma-70 factor family. ECF subfamily.</text>
</comment>
<dbReference type="InterPro" id="IPR013324">
    <property type="entry name" value="RNA_pol_sigma_r3/r4-like"/>
</dbReference>
<dbReference type="InterPro" id="IPR046531">
    <property type="entry name" value="DUF6596"/>
</dbReference>
<evidence type="ECO:0000313" key="11">
    <source>
        <dbReference type="Proteomes" id="UP000252187"/>
    </source>
</evidence>
<evidence type="ECO:0000313" key="10">
    <source>
        <dbReference type="EMBL" id="RBA41071.1"/>
    </source>
</evidence>
<dbReference type="NCBIfam" id="TIGR02937">
    <property type="entry name" value="sigma70-ECF"/>
    <property type="match status" value="1"/>
</dbReference>
<feature type="domain" description="RNA polymerase sigma-70 region 2" evidence="7">
    <location>
        <begin position="64"/>
        <end position="125"/>
    </location>
</feature>
<feature type="domain" description="DUF6596" evidence="9">
    <location>
        <begin position="233"/>
        <end position="334"/>
    </location>
</feature>
<dbReference type="AlphaFoldDB" id="A0A365PES4"/>
<evidence type="ECO:0000256" key="1">
    <source>
        <dbReference type="ARBA" id="ARBA00010641"/>
    </source>
</evidence>
<evidence type="ECO:0000259" key="8">
    <source>
        <dbReference type="Pfam" id="PF08281"/>
    </source>
</evidence>
<dbReference type="PANTHER" id="PTHR47756">
    <property type="entry name" value="BLL6612 PROTEIN-RELATED"/>
    <property type="match status" value="1"/>
</dbReference>
<comment type="caution">
    <text evidence="10">The sequence shown here is derived from an EMBL/GenBank/DDBJ whole genome shotgun (WGS) entry which is preliminary data.</text>
</comment>
<dbReference type="InterPro" id="IPR007627">
    <property type="entry name" value="RNA_pol_sigma70_r2"/>
</dbReference>
<dbReference type="Pfam" id="PF04542">
    <property type="entry name" value="Sigma70_r2"/>
    <property type="match status" value="1"/>
</dbReference>
<accession>A0A365PES4</accession>
<keyword evidence="2" id="KW-0805">Transcription regulation</keyword>